<keyword evidence="2" id="KW-0227">DNA damage</keyword>
<name>A8RC25_9FIRM</name>
<accession>A8RC25</accession>
<comment type="similarity">
    <text evidence="1">Belongs to the RAD52 family.</text>
</comment>
<reference evidence="4 5" key="2">
    <citation type="submission" date="2007-09" db="EMBL/GenBank/DDBJ databases">
        <authorList>
            <person name="Fulton L."/>
            <person name="Clifton S."/>
            <person name="Fulton B."/>
            <person name="Xu J."/>
            <person name="Minx P."/>
            <person name="Pepin K.H."/>
            <person name="Johnson M."/>
            <person name="Thiruvilangam P."/>
            <person name="Bhonagiri V."/>
            <person name="Nash W.E."/>
            <person name="Mardis E.R."/>
            <person name="Wilson R.K."/>
        </authorList>
    </citation>
    <scope>NUCLEOTIDE SEQUENCE [LARGE SCALE GENOMIC DNA]</scope>
    <source>
        <strain evidence="4 5">DSM 3991</strain>
    </source>
</reference>
<organism evidence="4 5">
    <name type="scientific">Amedibacillus dolichus DSM 3991</name>
    <dbReference type="NCBI Taxonomy" id="428127"/>
    <lineage>
        <taxon>Bacteria</taxon>
        <taxon>Bacillati</taxon>
        <taxon>Bacillota</taxon>
        <taxon>Erysipelotrichia</taxon>
        <taxon>Erysipelotrichales</taxon>
        <taxon>Erysipelotrichaceae</taxon>
        <taxon>Amedibacillus</taxon>
    </lineage>
</organism>
<dbReference type="EMBL" id="ABAW02000019">
    <property type="protein sequence ID" value="EDP11328.1"/>
    <property type="molecule type" value="Genomic_DNA"/>
</dbReference>
<dbReference type="HOGENOM" id="CLU_065782_0_0_9"/>
<evidence type="ECO:0008006" key="6">
    <source>
        <dbReference type="Google" id="ProtNLM"/>
    </source>
</evidence>
<evidence type="ECO:0000256" key="3">
    <source>
        <dbReference type="ARBA" id="ARBA00023204"/>
    </source>
</evidence>
<gene>
    <name evidence="4" type="ORF">EUBDOL_01248</name>
</gene>
<evidence type="ECO:0000313" key="4">
    <source>
        <dbReference type="EMBL" id="EDP11328.1"/>
    </source>
</evidence>
<dbReference type="GO" id="GO:0006281">
    <property type="term" value="P:DNA repair"/>
    <property type="evidence" value="ECO:0007669"/>
    <property type="project" value="UniProtKB-KW"/>
</dbReference>
<dbReference type="eggNOG" id="COG4712">
    <property type="taxonomic scope" value="Bacteria"/>
</dbReference>
<dbReference type="STRING" id="428127.EUBDOL_01248"/>
<evidence type="ECO:0000256" key="1">
    <source>
        <dbReference type="ARBA" id="ARBA00006638"/>
    </source>
</evidence>
<dbReference type="Proteomes" id="UP000004090">
    <property type="component" value="Unassembled WGS sequence"/>
</dbReference>
<sequence>MQREVVDMEEFRTLRADEIDVRVQSVKKGKNVGAILLLYKDARCDMNILDESVGPMGWERKHELIGDRLYCTVSILDENTGKWVSKQDVGTESNTEAEKGQASDAFKRACFNWGIGRELYTAPFTYVTLSENEFYEDKGKFKVKSGVKFRVSAIEYASRRISKLSIVDKAGNLRYSYGYPKQEQQNG</sequence>
<dbReference type="Pfam" id="PF04098">
    <property type="entry name" value="Rad52_Rad22"/>
    <property type="match status" value="1"/>
</dbReference>
<evidence type="ECO:0000313" key="5">
    <source>
        <dbReference type="Proteomes" id="UP000004090"/>
    </source>
</evidence>
<evidence type="ECO:0000256" key="2">
    <source>
        <dbReference type="ARBA" id="ARBA00022763"/>
    </source>
</evidence>
<reference evidence="4 5" key="1">
    <citation type="submission" date="2007-09" db="EMBL/GenBank/DDBJ databases">
        <title>Draft genome sequence of Eubacterium dolichum (DSM 3991).</title>
        <authorList>
            <person name="Sudarsanam P."/>
            <person name="Ley R."/>
            <person name="Guruge J."/>
            <person name="Turnbaugh P.J."/>
            <person name="Mahowald M."/>
            <person name="Liep D."/>
            <person name="Gordon J."/>
        </authorList>
    </citation>
    <scope>NUCLEOTIDE SEQUENCE [LARGE SCALE GENOMIC DNA]</scope>
    <source>
        <strain evidence="4 5">DSM 3991</strain>
    </source>
</reference>
<keyword evidence="3" id="KW-0234">DNA repair</keyword>
<protein>
    <recommendedName>
        <fullName evidence="6">Rad52/22 double-strand break repair protein</fullName>
    </recommendedName>
</protein>
<comment type="caution">
    <text evidence="4">The sequence shown here is derived from an EMBL/GenBank/DDBJ whole genome shotgun (WGS) entry which is preliminary data.</text>
</comment>
<proteinExistence type="inferred from homology"/>
<dbReference type="InterPro" id="IPR041247">
    <property type="entry name" value="Rad52_fam"/>
</dbReference>
<dbReference type="AlphaFoldDB" id="A8RC25"/>